<comment type="caution">
    <text evidence="1">The sequence shown here is derived from an EMBL/GenBank/DDBJ whole genome shotgun (WGS) entry which is preliminary data.</text>
</comment>
<name>A0A1R1WZ94_9FUNG</name>
<evidence type="ECO:0000313" key="1">
    <source>
        <dbReference type="EMBL" id="OMJ07703.1"/>
    </source>
</evidence>
<dbReference type="AlphaFoldDB" id="A0A1R1WZ94"/>
<protein>
    <submittedName>
        <fullName evidence="1">Uncharacterized protein</fullName>
    </submittedName>
</protein>
<sequence>MCFLRSEYLSESTIATNNIVFLSKSYFISGQLTLSRPTLLNPFRRQHSLTYLKIIIGEVKLKLFAIELIL</sequence>
<accession>A0A1R1WZ94</accession>
<dbReference type="Proteomes" id="UP000187429">
    <property type="component" value="Unassembled WGS sequence"/>
</dbReference>
<organism evidence="1 2">
    <name type="scientific">Smittium culicis</name>
    <dbReference type="NCBI Taxonomy" id="133412"/>
    <lineage>
        <taxon>Eukaryota</taxon>
        <taxon>Fungi</taxon>
        <taxon>Fungi incertae sedis</taxon>
        <taxon>Zoopagomycota</taxon>
        <taxon>Kickxellomycotina</taxon>
        <taxon>Harpellomycetes</taxon>
        <taxon>Harpellales</taxon>
        <taxon>Legeriomycetaceae</taxon>
        <taxon>Smittium</taxon>
    </lineage>
</organism>
<evidence type="ECO:0000313" key="2">
    <source>
        <dbReference type="Proteomes" id="UP000187429"/>
    </source>
</evidence>
<reference evidence="2" key="1">
    <citation type="submission" date="2017-01" db="EMBL/GenBank/DDBJ databases">
        <authorList>
            <person name="Wang Y."/>
            <person name="White M."/>
            <person name="Kvist S."/>
            <person name="Moncalvo J.-M."/>
        </authorList>
    </citation>
    <scope>NUCLEOTIDE SEQUENCE [LARGE SCALE GENOMIC DNA]</scope>
    <source>
        <strain evidence="2">ID-206-W2</strain>
    </source>
</reference>
<keyword evidence="2" id="KW-1185">Reference proteome</keyword>
<gene>
    <name evidence="1" type="ORF">AYI69_g11354</name>
</gene>
<dbReference type="EMBL" id="LSSM01007592">
    <property type="protein sequence ID" value="OMJ07703.1"/>
    <property type="molecule type" value="Genomic_DNA"/>
</dbReference>
<proteinExistence type="predicted"/>